<dbReference type="GO" id="GO:0016787">
    <property type="term" value="F:hydrolase activity"/>
    <property type="evidence" value="ECO:0007669"/>
    <property type="project" value="UniProtKB-KW"/>
</dbReference>
<dbReference type="InterPro" id="IPR050698">
    <property type="entry name" value="MBL"/>
</dbReference>
<dbReference type="PANTHER" id="PTHR11203:SF37">
    <property type="entry name" value="INTEGRATOR COMPLEX SUBUNIT 11"/>
    <property type="match status" value="1"/>
</dbReference>
<feature type="compositionally biased region" description="Basic residues" evidence="2">
    <location>
        <begin position="224"/>
        <end position="234"/>
    </location>
</feature>
<dbReference type="Gene3D" id="3.40.50.10890">
    <property type="match status" value="1"/>
</dbReference>
<feature type="compositionally biased region" description="Polar residues" evidence="2">
    <location>
        <begin position="1"/>
        <end position="14"/>
    </location>
</feature>
<evidence type="ECO:0000256" key="1">
    <source>
        <dbReference type="ARBA" id="ARBA00022801"/>
    </source>
</evidence>
<feature type="region of interest" description="Disordered" evidence="2">
    <location>
        <begin position="132"/>
        <end position="234"/>
    </location>
</feature>
<feature type="region of interest" description="Disordered" evidence="2">
    <location>
        <begin position="1"/>
        <end position="41"/>
    </location>
</feature>
<evidence type="ECO:0000313" key="5">
    <source>
        <dbReference type="Proteomes" id="UP001420932"/>
    </source>
</evidence>
<dbReference type="InterPro" id="IPR022712">
    <property type="entry name" value="Beta_Casp"/>
</dbReference>
<evidence type="ECO:0000313" key="4">
    <source>
        <dbReference type="EMBL" id="KAK9136087.1"/>
    </source>
</evidence>
<feature type="compositionally biased region" description="Low complexity" evidence="2">
    <location>
        <begin position="161"/>
        <end position="170"/>
    </location>
</feature>
<keyword evidence="1" id="KW-0378">Hydrolase</keyword>
<keyword evidence="5" id="KW-1185">Reference proteome</keyword>
<dbReference type="PANTHER" id="PTHR11203">
    <property type="entry name" value="CLEAVAGE AND POLYADENYLATION SPECIFICITY FACTOR FAMILY MEMBER"/>
    <property type="match status" value="1"/>
</dbReference>
<dbReference type="InterPro" id="IPR036866">
    <property type="entry name" value="RibonucZ/Hydroxyglut_hydro"/>
</dbReference>
<dbReference type="GO" id="GO:0004521">
    <property type="term" value="F:RNA endonuclease activity"/>
    <property type="evidence" value="ECO:0007669"/>
    <property type="project" value="TreeGrafter"/>
</dbReference>
<dbReference type="Pfam" id="PF10996">
    <property type="entry name" value="Beta-Casp"/>
    <property type="match status" value="1"/>
</dbReference>
<gene>
    <name evidence="4" type="ORF">Syun_015417</name>
</gene>
<protein>
    <recommendedName>
        <fullName evidence="3">Beta-Casp domain-containing protein</fullName>
    </recommendedName>
</protein>
<dbReference type="Proteomes" id="UP001420932">
    <property type="component" value="Unassembled WGS sequence"/>
</dbReference>
<dbReference type="SUPFAM" id="SSF56281">
    <property type="entry name" value="Metallo-hydrolase/oxidoreductase"/>
    <property type="match status" value="1"/>
</dbReference>
<evidence type="ECO:0000259" key="3">
    <source>
        <dbReference type="Pfam" id="PF10996"/>
    </source>
</evidence>
<proteinExistence type="predicted"/>
<organism evidence="4 5">
    <name type="scientific">Stephania yunnanensis</name>
    <dbReference type="NCBI Taxonomy" id="152371"/>
    <lineage>
        <taxon>Eukaryota</taxon>
        <taxon>Viridiplantae</taxon>
        <taxon>Streptophyta</taxon>
        <taxon>Embryophyta</taxon>
        <taxon>Tracheophyta</taxon>
        <taxon>Spermatophyta</taxon>
        <taxon>Magnoliopsida</taxon>
        <taxon>Ranunculales</taxon>
        <taxon>Menispermaceae</taxon>
        <taxon>Menispermoideae</taxon>
        <taxon>Cissampelideae</taxon>
        <taxon>Stephania</taxon>
    </lineage>
</organism>
<feature type="domain" description="Beta-Casp" evidence="3">
    <location>
        <begin position="42"/>
        <end position="98"/>
    </location>
</feature>
<dbReference type="EMBL" id="JBBNAF010000006">
    <property type="protein sequence ID" value="KAK9136087.1"/>
    <property type="molecule type" value="Genomic_DNA"/>
</dbReference>
<evidence type="ECO:0000256" key="2">
    <source>
        <dbReference type="SAM" id="MobiDB-lite"/>
    </source>
</evidence>
<dbReference type="GO" id="GO:0016180">
    <property type="term" value="P:snRNA processing"/>
    <property type="evidence" value="ECO:0007669"/>
    <property type="project" value="TreeGrafter"/>
</dbReference>
<sequence length="234" mass="25625">MSVKGNNIERSPSSLRPPKAGATGSGSQSRGNAKQTRSSDAASPYLKFSDFDRSFINASGPCVLFASPGMISGGFSLEVFKQWAPSEKNIIALPGFPNFGCHMKTKFNQNFKIEVQENANQDCDSKVLKPSREAIHESRMIPETQSRRSQGRPAAAEEPRPSSGSSGAGPKQRRAEDHEVTKRRRRLVRAAAADDRGGDQRRRHRRPRSGRITGPRSPVDGKRQRIKRRGSGGG</sequence>
<reference evidence="4 5" key="1">
    <citation type="submission" date="2024-01" db="EMBL/GenBank/DDBJ databases">
        <title>Genome assemblies of Stephania.</title>
        <authorList>
            <person name="Yang L."/>
        </authorList>
    </citation>
    <scope>NUCLEOTIDE SEQUENCE [LARGE SCALE GENOMIC DNA]</scope>
    <source>
        <strain evidence="4">YNDBR</strain>
        <tissue evidence="4">Leaf</tissue>
    </source>
</reference>
<dbReference type="GO" id="GO:0005634">
    <property type="term" value="C:nucleus"/>
    <property type="evidence" value="ECO:0007669"/>
    <property type="project" value="TreeGrafter"/>
</dbReference>
<feature type="compositionally biased region" description="Polar residues" evidence="2">
    <location>
        <begin position="25"/>
        <end position="41"/>
    </location>
</feature>
<comment type="caution">
    <text evidence="4">The sequence shown here is derived from an EMBL/GenBank/DDBJ whole genome shotgun (WGS) entry which is preliminary data.</text>
</comment>
<name>A0AAP0P9P6_9MAGN</name>
<dbReference type="AlphaFoldDB" id="A0AAP0P9P6"/>
<accession>A0AAP0P9P6</accession>